<dbReference type="AlphaFoldDB" id="A0A103XIX3"/>
<keyword evidence="5 13" id="KW-0812">Transmembrane</keyword>
<dbReference type="Pfam" id="PF03030">
    <property type="entry name" value="H_PPase"/>
    <property type="match status" value="1"/>
</dbReference>
<organism evidence="14 15">
    <name type="scientific">Cynara cardunculus var. scolymus</name>
    <name type="common">Globe artichoke</name>
    <name type="synonym">Cynara scolymus</name>
    <dbReference type="NCBI Taxonomy" id="59895"/>
    <lineage>
        <taxon>Eukaryota</taxon>
        <taxon>Viridiplantae</taxon>
        <taxon>Streptophyta</taxon>
        <taxon>Embryophyta</taxon>
        <taxon>Tracheophyta</taxon>
        <taxon>Spermatophyta</taxon>
        <taxon>Magnoliopsida</taxon>
        <taxon>eudicotyledons</taxon>
        <taxon>Gunneridae</taxon>
        <taxon>Pentapetalae</taxon>
        <taxon>asterids</taxon>
        <taxon>campanulids</taxon>
        <taxon>Asterales</taxon>
        <taxon>Asteraceae</taxon>
        <taxon>Carduoideae</taxon>
        <taxon>Cardueae</taxon>
        <taxon>Carduinae</taxon>
        <taxon>Cynara</taxon>
    </lineage>
</organism>
<dbReference type="Proteomes" id="UP000243975">
    <property type="component" value="Unassembled WGS sequence"/>
</dbReference>
<dbReference type="EMBL" id="LEKV01004929">
    <property type="protein sequence ID" value="KVH91534.1"/>
    <property type="molecule type" value="Genomic_DNA"/>
</dbReference>
<dbReference type="GO" id="GO:0012505">
    <property type="term" value="C:endomembrane system"/>
    <property type="evidence" value="ECO:0007669"/>
    <property type="project" value="UniProtKB-SubCell"/>
</dbReference>
<dbReference type="GO" id="GO:0006412">
    <property type="term" value="P:translation"/>
    <property type="evidence" value="ECO:0007669"/>
    <property type="project" value="InterPro"/>
</dbReference>
<dbReference type="GO" id="GO:0005840">
    <property type="term" value="C:ribosome"/>
    <property type="evidence" value="ECO:0007669"/>
    <property type="project" value="UniProtKB-KW"/>
</dbReference>
<dbReference type="InterPro" id="IPR004131">
    <property type="entry name" value="PPase-energised_H-pump"/>
</dbReference>
<keyword evidence="11 13" id="KW-0472">Membrane</keyword>
<keyword evidence="8" id="KW-0689">Ribosomal protein</keyword>
<keyword evidence="9 13" id="KW-1133">Transmembrane helix</keyword>
<dbReference type="Gramene" id="KVH91534">
    <property type="protein sequence ID" value="KVH91534"/>
    <property type="gene ID" value="Ccrd_006450"/>
</dbReference>
<evidence type="ECO:0000256" key="4">
    <source>
        <dbReference type="ARBA" id="ARBA00022448"/>
    </source>
</evidence>
<comment type="subcellular location">
    <subcellularLocation>
        <location evidence="1">Endomembrane system</location>
        <topology evidence="1">Multi-pass membrane protein</topology>
    </subcellularLocation>
</comment>
<keyword evidence="15" id="KW-1185">Reference proteome</keyword>
<evidence type="ECO:0000256" key="13">
    <source>
        <dbReference type="SAM" id="Phobius"/>
    </source>
</evidence>
<dbReference type="GO" id="GO:0009678">
    <property type="term" value="F:diphosphate hydrolysis-driven proton transmembrane transporter activity"/>
    <property type="evidence" value="ECO:0007669"/>
    <property type="project" value="UniProtKB-EC"/>
</dbReference>
<keyword evidence="7" id="KW-1278">Translocase</keyword>
<evidence type="ECO:0000256" key="8">
    <source>
        <dbReference type="ARBA" id="ARBA00022980"/>
    </source>
</evidence>
<evidence type="ECO:0000313" key="14">
    <source>
        <dbReference type="EMBL" id="KVH91534.1"/>
    </source>
</evidence>
<evidence type="ECO:0000256" key="10">
    <source>
        <dbReference type="ARBA" id="ARBA00023065"/>
    </source>
</evidence>
<dbReference type="InterPro" id="IPR001971">
    <property type="entry name" value="Ribosomal_uS11"/>
</dbReference>
<feature type="transmembrane region" description="Helical" evidence="13">
    <location>
        <begin position="44"/>
        <end position="71"/>
    </location>
</feature>
<keyword evidence="4" id="KW-0813">Transport</keyword>
<reference evidence="14 15" key="1">
    <citation type="journal article" date="2016" name="Sci. Rep.">
        <title>The genome sequence of the outbreeding globe artichoke constructed de novo incorporating a phase-aware low-pass sequencing strategy of F1 progeny.</title>
        <authorList>
            <person name="Scaglione D."/>
            <person name="Reyes-Chin-Wo S."/>
            <person name="Acquadro A."/>
            <person name="Froenicke L."/>
            <person name="Portis E."/>
            <person name="Beitel C."/>
            <person name="Tirone M."/>
            <person name="Mauro R."/>
            <person name="Lo Monaco A."/>
            <person name="Mauromicale G."/>
            <person name="Faccioli P."/>
            <person name="Cattivelli L."/>
            <person name="Rieseberg L."/>
            <person name="Michelmore R."/>
            <person name="Lanteri S."/>
        </authorList>
    </citation>
    <scope>NUCLEOTIDE SEQUENCE [LARGE SCALE GENOMIC DNA]</scope>
    <source>
        <strain evidence="14">2C</strain>
    </source>
</reference>
<dbReference type="SUPFAM" id="SSF53137">
    <property type="entry name" value="Translational machinery components"/>
    <property type="match status" value="1"/>
</dbReference>
<accession>A0A103XIX3</accession>
<evidence type="ECO:0000256" key="11">
    <source>
        <dbReference type="ARBA" id="ARBA00023136"/>
    </source>
</evidence>
<evidence type="ECO:0000256" key="3">
    <source>
        <dbReference type="ARBA" id="ARBA00013242"/>
    </source>
</evidence>
<keyword evidence="10" id="KW-0406">Ion transport</keyword>
<dbReference type="GO" id="GO:0003735">
    <property type="term" value="F:structural constituent of ribosome"/>
    <property type="evidence" value="ECO:0007669"/>
    <property type="project" value="InterPro"/>
</dbReference>
<dbReference type="Pfam" id="PF00411">
    <property type="entry name" value="Ribosomal_S11"/>
    <property type="match status" value="1"/>
</dbReference>
<dbReference type="EC" id="7.1.3.1" evidence="3"/>
<comment type="caution">
    <text evidence="14">The sequence shown here is derived from an EMBL/GenBank/DDBJ whole genome shotgun (WGS) entry which is preliminary data.</text>
</comment>
<feature type="transmembrane region" description="Helical" evidence="13">
    <location>
        <begin position="77"/>
        <end position="95"/>
    </location>
</feature>
<evidence type="ECO:0000256" key="5">
    <source>
        <dbReference type="ARBA" id="ARBA00022692"/>
    </source>
</evidence>
<comment type="similarity">
    <text evidence="2">Belongs to the universal ribosomal protein uS11 family.</text>
</comment>
<name>A0A103XIX3_CYNCS</name>
<dbReference type="InterPro" id="IPR036967">
    <property type="entry name" value="Ribosomal_uS11_sf"/>
</dbReference>
<evidence type="ECO:0000313" key="15">
    <source>
        <dbReference type="Proteomes" id="UP000243975"/>
    </source>
</evidence>
<evidence type="ECO:0000256" key="7">
    <source>
        <dbReference type="ARBA" id="ARBA00022967"/>
    </source>
</evidence>
<evidence type="ECO:0000256" key="1">
    <source>
        <dbReference type="ARBA" id="ARBA00004127"/>
    </source>
</evidence>
<keyword evidence="12" id="KW-0687">Ribonucleoprotein</keyword>
<dbReference type="Gene3D" id="3.30.420.80">
    <property type="entry name" value="Ribosomal protein S11"/>
    <property type="match status" value="1"/>
</dbReference>
<evidence type="ECO:0000256" key="9">
    <source>
        <dbReference type="ARBA" id="ARBA00022989"/>
    </source>
</evidence>
<evidence type="ECO:0000256" key="2">
    <source>
        <dbReference type="ARBA" id="ARBA00006194"/>
    </source>
</evidence>
<dbReference type="PANTHER" id="PTHR31998">
    <property type="entry name" value="K(+)-INSENSITIVE PYROPHOSPHATE-ENERGIZED PROTON PUMP"/>
    <property type="match status" value="1"/>
</dbReference>
<evidence type="ECO:0000256" key="12">
    <source>
        <dbReference type="ARBA" id="ARBA00023274"/>
    </source>
</evidence>
<gene>
    <name evidence="14" type="ORF">Ccrd_006450</name>
</gene>
<keyword evidence="6" id="KW-0460">Magnesium</keyword>
<dbReference type="GO" id="GO:1990904">
    <property type="term" value="C:ribonucleoprotein complex"/>
    <property type="evidence" value="ECO:0007669"/>
    <property type="project" value="UniProtKB-KW"/>
</dbReference>
<protein>
    <recommendedName>
        <fullName evidence="3">H(+)-exporting diphosphatase</fullName>
        <ecNumber evidence="3">7.1.3.1</ecNumber>
    </recommendedName>
</protein>
<evidence type="ECO:0000256" key="6">
    <source>
        <dbReference type="ARBA" id="ARBA00022842"/>
    </source>
</evidence>
<proteinExistence type="inferred from homology"/>
<dbReference type="GO" id="GO:0016020">
    <property type="term" value="C:membrane"/>
    <property type="evidence" value="ECO:0007669"/>
    <property type="project" value="InterPro"/>
</dbReference>
<sequence>MVEEVWRQFNTIPGFMEGTTKPDYATCVKISIDASLKEMIPPGALVMITPLVAGTLFGVESLAGVLAGLLVSGVQVHVLYAIFLVTSIIIFARTLGPKGSEAHKAAVIEQSLSKASEQQNKACMTGFPSVFEELGINALHIKLRATGGNKTKTPGPGAQSALRALAWSGMKIGRIGRKKPHIQTLVE</sequence>
<dbReference type="GO" id="GO:0004427">
    <property type="term" value="F:inorganic diphosphate phosphatase activity"/>
    <property type="evidence" value="ECO:0007669"/>
    <property type="project" value="InterPro"/>
</dbReference>